<organism evidence="1 2">
    <name type="scientific">Catharanthus roseus</name>
    <name type="common">Madagascar periwinkle</name>
    <name type="synonym">Vinca rosea</name>
    <dbReference type="NCBI Taxonomy" id="4058"/>
    <lineage>
        <taxon>Eukaryota</taxon>
        <taxon>Viridiplantae</taxon>
        <taxon>Streptophyta</taxon>
        <taxon>Embryophyta</taxon>
        <taxon>Tracheophyta</taxon>
        <taxon>Spermatophyta</taxon>
        <taxon>Magnoliopsida</taxon>
        <taxon>eudicotyledons</taxon>
        <taxon>Gunneridae</taxon>
        <taxon>Pentapetalae</taxon>
        <taxon>asterids</taxon>
        <taxon>lamiids</taxon>
        <taxon>Gentianales</taxon>
        <taxon>Apocynaceae</taxon>
        <taxon>Rauvolfioideae</taxon>
        <taxon>Vinceae</taxon>
        <taxon>Catharanthinae</taxon>
        <taxon>Catharanthus</taxon>
    </lineage>
</organism>
<gene>
    <name evidence="1" type="ORF">M9H77_30237</name>
</gene>
<keyword evidence="2" id="KW-1185">Reference proteome</keyword>
<protein>
    <submittedName>
        <fullName evidence="1">Uncharacterized protein</fullName>
    </submittedName>
</protein>
<sequence length="129" mass="14044">MAQVKDPTKRVNVAEGKIARLNTGKAKLDEIISVGRRTGMKLGLGYTGTNLSHTLGMYVAQHESSHIIFGTEVLYVNAHPMHHFINEPSPIAVLPPLPVGSSINHSMEDIEEGSEGDNNAEEKRSLDQT</sequence>
<dbReference type="EMBL" id="CM044707">
    <property type="protein sequence ID" value="KAI5653050.1"/>
    <property type="molecule type" value="Genomic_DNA"/>
</dbReference>
<proteinExistence type="predicted"/>
<evidence type="ECO:0000313" key="1">
    <source>
        <dbReference type="EMBL" id="KAI5653050.1"/>
    </source>
</evidence>
<accession>A0ACB9ZWN9</accession>
<evidence type="ECO:0000313" key="2">
    <source>
        <dbReference type="Proteomes" id="UP001060085"/>
    </source>
</evidence>
<comment type="caution">
    <text evidence="1">The sequence shown here is derived from an EMBL/GenBank/DDBJ whole genome shotgun (WGS) entry which is preliminary data.</text>
</comment>
<name>A0ACB9ZWN9_CATRO</name>
<reference evidence="2" key="1">
    <citation type="journal article" date="2023" name="Nat. Plants">
        <title>Single-cell RNA sequencing provides a high-resolution roadmap for understanding the multicellular compartmentation of specialized metabolism.</title>
        <authorList>
            <person name="Sun S."/>
            <person name="Shen X."/>
            <person name="Li Y."/>
            <person name="Li Y."/>
            <person name="Wang S."/>
            <person name="Li R."/>
            <person name="Zhang H."/>
            <person name="Shen G."/>
            <person name="Guo B."/>
            <person name="Wei J."/>
            <person name="Xu J."/>
            <person name="St-Pierre B."/>
            <person name="Chen S."/>
            <person name="Sun C."/>
        </authorList>
    </citation>
    <scope>NUCLEOTIDE SEQUENCE [LARGE SCALE GENOMIC DNA]</scope>
</reference>
<dbReference type="Proteomes" id="UP001060085">
    <property type="component" value="Linkage Group LG07"/>
</dbReference>